<dbReference type="RefSeq" id="WP_309728002.1">
    <property type="nucleotide sequence ID" value="NZ_JAVDQA010000004.1"/>
</dbReference>
<evidence type="ECO:0000259" key="1">
    <source>
        <dbReference type="Pfam" id="PF12680"/>
    </source>
</evidence>
<proteinExistence type="predicted"/>
<dbReference type="InterPro" id="IPR032710">
    <property type="entry name" value="NTF2-like_dom_sf"/>
</dbReference>
<evidence type="ECO:0000313" key="3">
    <source>
        <dbReference type="Proteomes" id="UP001257659"/>
    </source>
</evidence>
<dbReference type="EMBL" id="JAVDQA010000004">
    <property type="protein sequence ID" value="MDR6301022.1"/>
    <property type="molecule type" value="Genomic_DNA"/>
</dbReference>
<accession>A0ABU1K942</accession>
<dbReference type="InterPro" id="IPR037401">
    <property type="entry name" value="SnoaL-like"/>
</dbReference>
<dbReference type="Gene3D" id="3.10.450.50">
    <property type="match status" value="1"/>
</dbReference>
<keyword evidence="3" id="KW-1185">Reference proteome</keyword>
<protein>
    <recommendedName>
        <fullName evidence="1">SnoaL-like domain-containing protein</fullName>
    </recommendedName>
</protein>
<evidence type="ECO:0000313" key="2">
    <source>
        <dbReference type="EMBL" id="MDR6301022.1"/>
    </source>
</evidence>
<gene>
    <name evidence="2" type="ORF">GGR31_001669</name>
</gene>
<organism evidence="2 3">
    <name type="scientific">Mesonia maritima</name>
    <dbReference type="NCBI Taxonomy" id="1793873"/>
    <lineage>
        <taxon>Bacteria</taxon>
        <taxon>Pseudomonadati</taxon>
        <taxon>Bacteroidota</taxon>
        <taxon>Flavobacteriia</taxon>
        <taxon>Flavobacteriales</taxon>
        <taxon>Flavobacteriaceae</taxon>
        <taxon>Mesonia</taxon>
    </lineage>
</organism>
<dbReference type="Pfam" id="PF12680">
    <property type="entry name" value="SnoaL_2"/>
    <property type="match status" value="1"/>
</dbReference>
<dbReference type="Proteomes" id="UP001257659">
    <property type="component" value="Unassembled WGS sequence"/>
</dbReference>
<reference evidence="2 3" key="1">
    <citation type="submission" date="2023-07" db="EMBL/GenBank/DDBJ databases">
        <title>Genomic Encyclopedia of Type Strains, Phase IV (KMG-IV): sequencing the most valuable type-strain genomes for metagenomic binning, comparative biology and taxonomic classification.</title>
        <authorList>
            <person name="Goeker M."/>
        </authorList>
    </citation>
    <scope>NUCLEOTIDE SEQUENCE [LARGE SCALE GENOMIC DNA]</scope>
    <source>
        <strain evidence="2 3">DSM 102814</strain>
    </source>
</reference>
<comment type="caution">
    <text evidence="2">The sequence shown here is derived from an EMBL/GenBank/DDBJ whole genome shotgun (WGS) entry which is preliminary data.</text>
</comment>
<dbReference type="SUPFAM" id="SSF54427">
    <property type="entry name" value="NTF2-like"/>
    <property type="match status" value="1"/>
</dbReference>
<sequence length="134" mass="15793">MDGKTLVKDFFESEFYANSEEIKNYLHPEVKIFWNSSTGFYKLDFESFKKMSSEMGKSFESLNCDITHLLQEDNNVTIRFSYNVNTIESPDEEIPVAHFIAIWEMKDEKLYKGYIISQPEDDSLENIFSFIPKK</sequence>
<name>A0ABU1K942_9FLAO</name>
<feature type="domain" description="SnoaL-like" evidence="1">
    <location>
        <begin position="8"/>
        <end position="110"/>
    </location>
</feature>